<sequence>MNNRAVEMKDVRKAFGEFCLRIDDLSLDRGYVLGLVGQNGAGKSTTIKMLLNLVYPDRGTISVLGLRQPKDEIEIRRRVGYLSETPAFYEEMTAGWIAGLVKRYYPNWDDRLYAHYLDKFNLDPNRKVKEFSRGMKVKFGLTLALSHRPELLILDEPTSGIDPVIRRELLEEIAGIIKDEDRTVIFSSHITQDVEQVADYVAILDQGTVVEYSDREDLFDRWKKVTGTATSPHSIRDSFVAFKCDTYGFTGITNRFSPDWLEELNSRGATDLKVSNLRLDEILISLARREF</sequence>
<dbReference type="GO" id="GO:0016887">
    <property type="term" value="F:ATP hydrolysis activity"/>
    <property type="evidence" value="ECO:0007669"/>
    <property type="project" value="InterPro"/>
</dbReference>
<dbReference type="KEGG" id="fcz:IMF26_03405"/>
<evidence type="ECO:0000256" key="3">
    <source>
        <dbReference type="ARBA" id="ARBA00022840"/>
    </source>
</evidence>
<dbReference type="PANTHER" id="PTHR42939">
    <property type="entry name" value="ABC TRANSPORTER ATP-BINDING PROTEIN ALBC-RELATED"/>
    <property type="match status" value="1"/>
</dbReference>
<dbReference type="PANTHER" id="PTHR42939:SF3">
    <property type="entry name" value="ABC TRANSPORTER ATP-BINDING COMPONENT"/>
    <property type="match status" value="1"/>
</dbReference>
<dbReference type="CDD" id="cd03230">
    <property type="entry name" value="ABC_DR_subfamily_A"/>
    <property type="match status" value="1"/>
</dbReference>
<feature type="domain" description="ABC transporter" evidence="4">
    <location>
        <begin position="6"/>
        <end position="231"/>
    </location>
</feature>
<evidence type="ECO:0000313" key="5">
    <source>
        <dbReference type="EMBL" id="QUL99127.1"/>
    </source>
</evidence>
<dbReference type="InterPro" id="IPR003593">
    <property type="entry name" value="AAA+_ATPase"/>
</dbReference>
<dbReference type="InterPro" id="IPR027417">
    <property type="entry name" value="P-loop_NTPase"/>
</dbReference>
<dbReference type="EMBL" id="CP062796">
    <property type="protein sequence ID" value="QUL99127.1"/>
    <property type="molecule type" value="Genomic_DNA"/>
</dbReference>
<proteinExistence type="predicted"/>
<dbReference type="Gene3D" id="3.40.50.300">
    <property type="entry name" value="P-loop containing nucleotide triphosphate hydrolases"/>
    <property type="match status" value="1"/>
</dbReference>
<evidence type="ECO:0000256" key="1">
    <source>
        <dbReference type="ARBA" id="ARBA00022448"/>
    </source>
</evidence>
<dbReference type="GO" id="GO:0005524">
    <property type="term" value="F:ATP binding"/>
    <property type="evidence" value="ECO:0007669"/>
    <property type="project" value="UniProtKB-KW"/>
</dbReference>
<dbReference type="InterPro" id="IPR003439">
    <property type="entry name" value="ABC_transporter-like_ATP-bd"/>
</dbReference>
<reference evidence="5" key="1">
    <citation type="submission" date="2020-10" db="EMBL/GenBank/DDBJ databases">
        <authorList>
            <person name="Kadnikov V."/>
            <person name="Beletsky A.V."/>
            <person name="Mardanov A.V."/>
            <person name="Karnachuk O.V."/>
            <person name="Ravin N.V."/>
        </authorList>
    </citation>
    <scope>NUCLEOTIDE SEQUENCE</scope>
    <source>
        <strain evidence="5">Bu02</strain>
    </source>
</reference>
<keyword evidence="3 5" id="KW-0067">ATP-binding</keyword>
<evidence type="ECO:0000256" key="2">
    <source>
        <dbReference type="ARBA" id="ARBA00022741"/>
    </source>
</evidence>
<dbReference type="AlphaFoldDB" id="A0AAT9LFY2"/>
<reference evidence="5" key="2">
    <citation type="journal article" date="2023" name="Biology">
        <title>Prokaryotic Life Associated with Coal-Fire Gas Vents Revealed by Metagenomics.</title>
        <authorList>
            <person name="Kadnikov V.V."/>
            <person name="Mardanov A.V."/>
            <person name="Beletsky A.V."/>
            <person name="Karnachuk O.V."/>
            <person name="Ravin N.V."/>
        </authorList>
    </citation>
    <scope>NUCLEOTIDE SEQUENCE</scope>
    <source>
        <strain evidence="5">Bu02</strain>
    </source>
</reference>
<organism evidence="5">
    <name type="scientific">Candidatus Fermentithermobacillus carboniphilus</name>
    <dbReference type="NCBI Taxonomy" id="3085328"/>
    <lineage>
        <taxon>Bacteria</taxon>
        <taxon>Bacillati</taxon>
        <taxon>Bacillota</taxon>
        <taxon>Candidatus Fermentithermobacillia</taxon>
        <taxon>Candidatus Fermentithermobacillales</taxon>
        <taxon>Candidatus Fermentithermobacillaceae</taxon>
        <taxon>Candidatus Fermentithermobacillus</taxon>
    </lineage>
</organism>
<dbReference type="PROSITE" id="PS50893">
    <property type="entry name" value="ABC_TRANSPORTER_2"/>
    <property type="match status" value="1"/>
</dbReference>
<dbReference type="InterPro" id="IPR051782">
    <property type="entry name" value="ABC_Transporter_VariousFunc"/>
</dbReference>
<dbReference type="SUPFAM" id="SSF52540">
    <property type="entry name" value="P-loop containing nucleoside triphosphate hydrolases"/>
    <property type="match status" value="1"/>
</dbReference>
<keyword evidence="2" id="KW-0547">Nucleotide-binding</keyword>
<dbReference type="SMART" id="SM00382">
    <property type="entry name" value="AAA"/>
    <property type="match status" value="1"/>
</dbReference>
<keyword evidence="1" id="KW-0813">Transport</keyword>
<accession>A0AAT9LFY2</accession>
<name>A0AAT9LFY2_9FIRM</name>
<protein>
    <submittedName>
        <fullName evidence="5">ABC transporter ATP-binding protein</fullName>
    </submittedName>
</protein>
<gene>
    <name evidence="5" type="ORF">IMF26_03405</name>
</gene>
<dbReference type="Pfam" id="PF00005">
    <property type="entry name" value="ABC_tran"/>
    <property type="match status" value="1"/>
</dbReference>
<evidence type="ECO:0000259" key="4">
    <source>
        <dbReference type="PROSITE" id="PS50893"/>
    </source>
</evidence>